<keyword evidence="2" id="KW-1185">Reference proteome</keyword>
<sequence length="108" mass="12690">MIVLSFYYKQGIAFNEDYYYKHHIPLVKSEVFKMGVCKYEVKKFVTSADGSVPPYQFSFSLHFHSQKQLDEFFSNPKLKDLQNDVANYYDGNPDVFVEEVTIQEDKPV</sequence>
<reference evidence="1 2" key="1">
    <citation type="submission" date="2015-12" db="EMBL/GenBank/DDBJ databases">
        <title>Genome sequence of Aneurinibacillus soli.</title>
        <authorList>
            <person name="Lee J.S."/>
            <person name="Lee K.C."/>
            <person name="Kim K.K."/>
            <person name="Lee B.W."/>
        </authorList>
    </citation>
    <scope>NUCLEOTIDE SEQUENCE [LARGE SCALE GENOMIC DNA]</scope>
    <source>
        <strain evidence="1 2">CB4</strain>
    </source>
</reference>
<dbReference type="Pfam" id="PF07110">
    <property type="entry name" value="EthD"/>
    <property type="match status" value="1"/>
</dbReference>
<proteinExistence type="predicted"/>
<dbReference type="EMBL" id="AP017312">
    <property type="protein sequence ID" value="BAU28021.1"/>
    <property type="molecule type" value="Genomic_DNA"/>
</dbReference>
<dbReference type="PANTHER" id="PTHR40260">
    <property type="entry name" value="BLR8190 PROTEIN"/>
    <property type="match status" value="1"/>
</dbReference>
<dbReference type="Proteomes" id="UP000217696">
    <property type="component" value="Chromosome"/>
</dbReference>
<dbReference type="AlphaFoldDB" id="A0A0U5AW94"/>
<dbReference type="Gene3D" id="3.30.70.100">
    <property type="match status" value="1"/>
</dbReference>
<dbReference type="SUPFAM" id="SSF54909">
    <property type="entry name" value="Dimeric alpha+beta barrel"/>
    <property type="match status" value="1"/>
</dbReference>
<dbReference type="PANTHER" id="PTHR40260:SF2">
    <property type="entry name" value="BLR8190 PROTEIN"/>
    <property type="match status" value="1"/>
</dbReference>
<dbReference type="NCBIfam" id="TIGR02118">
    <property type="entry name" value="EthD family reductase"/>
    <property type="match status" value="1"/>
</dbReference>
<accession>A0A0U5AW94</accession>
<protein>
    <submittedName>
        <fullName evidence="1">EthD protein</fullName>
    </submittedName>
</protein>
<organism evidence="1 2">
    <name type="scientific">Aneurinibacillus soli</name>
    <dbReference type="NCBI Taxonomy" id="1500254"/>
    <lineage>
        <taxon>Bacteria</taxon>
        <taxon>Bacillati</taxon>
        <taxon>Bacillota</taxon>
        <taxon>Bacilli</taxon>
        <taxon>Bacillales</taxon>
        <taxon>Paenibacillaceae</taxon>
        <taxon>Aneurinibacillus group</taxon>
        <taxon>Aneurinibacillus</taxon>
    </lineage>
</organism>
<dbReference type="KEGG" id="asoc:CB4_02195"/>
<dbReference type="InterPro" id="IPR011008">
    <property type="entry name" value="Dimeric_a/b-barrel"/>
</dbReference>
<dbReference type="GO" id="GO:0016491">
    <property type="term" value="F:oxidoreductase activity"/>
    <property type="evidence" value="ECO:0007669"/>
    <property type="project" value="InterPro"/>
</dbReference>
<evidence type="ECO:0000313" key="1">
    <source>
        <dbReference type="EMBL" id="BAU28021.1"/>
    </source>
</evidence>
<gene>
    <name evidence="1" type="ORF">CB4_02195</name>
</gene>
<name>A0A0U5AW94_9BACL</name>
<dbReference type="RefSeq" id="WP_157737932.1">
    <property type="nucleotide sequence ID" value="NZ_AP017312.1"/>
</dbReference>
<dbReference type="InterPro" id="IPR009799">
    <property type="entry name" value="EthD_dom"/>
</dbReference>
<evidence type="ECO:0000313" key="2">
    <source>
        <dbReference type="Proteomes" id="UP000217696"/>
    </source>
</evidence>